<organism evidence="6 7">
    <name type="scientific">Aspergillus sclerotialis</name>
    <dbReference type="NCBI Taxonomy" id="2070753"/>
    <lineage>
        <taxon>Eukaryota</taxon>
        <taxon>Fungi</taxon>
        <taxon>Dikarya</taxon>
        <taxon>Ascomycota</taxon>
        <taxon>Pezizomycotina</taxon>
        <taxon>Eurotiomycetes</taxon>
        <taxon>Eurotiomycetidae</taxon>
        <taxon>Eurotiales</taxon>
        <taxon>Aspergillaceae</taxon>
        <taxon>Aspergillus</taxon>
        <taxon>Aspergillus subgen. Polypaecilum</taxon>
    </lineage>
</organism>
<evidence type="ECO:0000256" key="4">
    <source>
        <dbReference type="ARBA" id="ARBA00023242"/>
    </source>
</evidence>
<dbReference type="Gene3D" id="3.90.1030.20">
    <property type="entry name" value="DNA polymerase delta, p66 (Cdc27) subunit, wHTH domain"/>
    <property type="match status" value="1"/>
</dbReference>
<dbReference type="EMBL" id="MVGC01000522">
    <property type="protein sequence ID" value="RJE18611.1"/>
    <property type="molecule type" value="Genomic_DNA"/>
</dbReference>
<evidence type="ECO:0000313" key="7">
    <source>
        <dbReference type="Proteomes" id="UP000266188"/>
    </source>
</evidence>
<dbReference type="GO" id="GO:0006271">
    <property type="term" value="P:DNA strand elongation involved in DNA replication"/>
    <property type="evidence" value="ECO:0007669"/>
    <property type="project" value="TreeGrafter"/>
</dbReference>
<dbReference type="PANTHER" id="PTHR17598">
    <property type="entry name" value="DNA POLYMERASE DELTA SUBUNIT 3"/>
    <property type="match status" value="1"/>
</dbReference>
<comment type="subcellular location">
    <subcellularLocation>
        <location evidence="1">Nucleus</location>
    </subcellularLocation>
</comment>
<reference evidence="7" key="1">
    <citation type="submission" date="2017-02" db="EMBL/GenBank/DDBJ databases">
        <authorList>
            <person name="Tafer H."/>
            <person name="Lopandic K."/>
        </authorList>
    </citation>
    <scope>NUCLEOTIDE SEQUENCE [LARGE SCALE GENOMIC DNA]</scope>
    <source>
        <strain evidence="7">CBS 366.77</strain>
    </source>
</reference>
<feature type="region of interest" description="Disordered" evidence="5">
    <location>
        <begin position="67"/>
        <end position="93"/>
    </location>
</feature>
<dbReference type="OrthoDB" id="514823at2759"/>
<feature type="region of interest" description="Disordered" evidence="5">
    <location>
        <begin position="180"/>
        <end position="451"/>
    </location>
</feature>
<dbReference type="InterPro" id="IPR019038">
    <property type="entry name" value="POLD3"/>
</dbReference>
<gene>
    <name evidence="6" type="ORF">PHISCL_09056</name>
</gene>
<dbReference type="AlphaFoldDB" id="A0A3A2ZND9"/>
<dbReference type="GO" id="GO:1904161">
    <property type="term" value="P:DNA synthesis involved in UV-damage excision repair"/>
    <property type="evidence" value="ECO:0007669"/>
    <property type="project" value="TreeGrafter"/>
</dbReference>
<evidence type="ECO:0000313" key="6">
    <source>
        <dbReference type="EMBL" id="RJE18611.1"/>
    </source>
</evidence>
<name>A0A3A2ZND9_9EURO</name>
<comment type="caution">
    <text evidence="6">The sequence shown here is derived from an EMBL/GenBank/DDBJ whole genome shotgun (WGS) entry which is preliminary data.</text>
</comment>
<feature type="compositionally biased region" description="Acidic residues" evidence="5">
    <location>
        <begin position="301"/>
        <end position="315"/>
    </location>
</feature>
<dbReference type="Proteomes" id="UP000266188">
    <property type="component" value="Unassembled WGS sequence"/>
</dbReference>
<feature type="compositionally biased region" description="Basic and acidic residues" evidence="5">
    <location>
        <begin position="253"/>
        <end position="264"/>
    </location>
</feature>
<accession>A0A3A2ZND9</accession>
<feature type="compositionally biased region" description="Basic residues" evidence="5">
    <location>
        <begin position="378"/>
        <end position="392"/>
    </location>
</feature>
<sequence length="451" mass="49699">MTVDYKRFLAENVLNERRTVTYRLLSRALKVHSTLAKQMLYEFHRTENAKKFNSVNATYVITGFQKPPESLPPHGNLSQDNNGDDDAMQSSSYISSSMPTQDVVVEPGAIAAIVLVRGEELDEAKAMFQAISSIHVYSLQPAVLEDLNVLTDASREIVATYGNEDPLEFGKQWGMIQNGHVKRRTGPPAALPQASGPVKAAPAKATVPTKRPLQKEEPIQSKGDKKSEDADLRQPSQSIGTPHLEGRPQSPKPAEHTAPKKEKNSIFSSFAKAKPKQKKEEPATPVVSGAESAEPSGPEDVALDDASEEEPEELFPDTGRSTSTANRETKREREDKLKKMMEEDDDEEMPDAAEPPEPTIDQPPTKQPELKEEVTTHGGRRRGKRQVMKKKMVKDDEGYLVTVEEPTWESFSEDEPEPPKKKPAVSGGSNTSKKSAGKAGQGNIMSFFSKK</sequence>
<feature type="compositionally biased region" description="Basic and acidic residues" evidence="5">
    <location>
        <begin position="327"/>
        <end position="341"/>
    </location>
</feature>
<dbReference type="GO" id="GO:0043625">
    <property type="term" value="C:delta DNA polymerase complex"/>
    <property type="evidence" value="ECO:0007669"/>
    <property type="project" value="InterPro"/>
</dbReference>
<keyword evidence="3" id="KW-0235">DNA replication</keyword>
<keyword evidence="7" id="KW-1185">Reference proteome</keyword>
<evidence type="ECO:0000256" key="5">
    <source>
        <dbReference type="SAM" id="MobiDB-lite"/>
    </source>
</evidence>
<dbReference type="GO" id="GO:0003887">
    <property type="term" value="F:DNA-directed DNA polymerase activity"/>
    <property type="evidence" value="ECO:0007669"/>
    <property type="project" value="TreeGrafter"/>
</dbReference>
<dbReference type="Pfam" id="PF09507">
    <property type="entry name" value="CDC27"/>
    <property type="match status" value="1"/>
</dbReference>
<dbReference type="STRING" id="2070753.A0A3A2ZND9"/>
<feature type="compositionally biased region" description="Low complexity" evidence="5">
    <location>
        <begin position="197"/>
        <end position="210"/>
    </location>
</feature>
<evidence type="ECO:0000256" key="1">
    <source>
        <dbReference type="ARBA" id="ARBA00004123"/>
    </source>
</evidence>
<proteinExistence type="predicted"/>
<protein>
    <recommendedName>
        <fullName evidence="2">DNA polymerase delta subunit 3</fullName>
    </recommendedName>
</protein>
<dbReference type="PANTHER" id="PTHR17598:SF13">
    <property type="entry name" value="DNA POLYMERASE DELTA SUBUNIT 3"/>
    <property type="match status" value="1"/>
</dbReference>
<evidence type="ECO:0000256" key="3">
    <source>
        <dbReference type="ARBA" id="ARBA00022705"/>
    </source>
</evidence>
<keyword evidence="4" id="KW-0539">Nucleus</keyword>
<evidence type="ECO:0000256" key="2">
    <source>
        <dbReference type="ARBA" id="ARBA00017589"/>
    </source>
</evidence>
<feature type="compositionally biased region" description="Basic and acidic residues" evidence="5">
    <location>
        <begin position="213"/>
        <end position="232"/>
    </location>
</feature>
<feature type="compositionally biased region" description="Acidic residues" evidence="5">
    <location>
        <begin position="342"/>
        <end position="351"/>
    </location>
</feature>
<dbReference type="InterPro" id="IPR041913">
    <property type="entry name" value="POLD3_sf"/>
</dbReference>
<dbReference type="GO" id="GO:0006297">
    <property type="term" value="P:nucleotide-excision repair, DNA gap filling"/>
    <property type="evidence" value="ECO:0007669"/>
    <property type="project" value="TreeGrafter"/>
</dbReference>